<evidence type="ECO:0000256" key="4">
    <source>
        <dbReference type="ARBA" id="ARBA00016902"/>
    </source>
</evidence>
<dbReference type="STRING" id="1555112.LIP_1327"/>
<evidence type="ECO:0000256" key="8">
    <source>
        <dbReference type="ARBA" id="ARBA00023235"/>
    </source>
</evidence>
<dbReference type="GO" id="GO:0043335">
    <property type="term" value="P:protein unfolding"/>
    <property type="evidence" value="ECO:0007669"/>
    <property type="project" value="TreeGrafter"/>
</dbReference>
<comment type="subcellular location">
    <subcellularLocation>
        <location evidence="12">Cytoplasm</location>
    </subcellularLocation>
    <text evidence="12">About half TF is bound to the ribosome near the polypeptide exit tunnel while the other half is free in the cytoplasm.</text>
</comment>
<feature type="domain" description="PPIase FKBP-type" evidence="16">
    <location>
        <begin position="163"/>
        <end position="217"/>
    </location>
</feature>
<dbReference type="HAMAP" id="MF_00303">
    <property type="entry name" value="Trigger_factor_Tig"/>
    <property type="match status" value="1"/>
</dbReference>
<evidence type="ECO:0000256" key="5">
    <source>
        <dbReference type="ARBA" id="ARBA00022618"/>
    </source>
</evidence>
<evidence type="ECO:0000259" key="16">
    <source>
        <dbReference type="PROSITE" id="PS50059"/>
    </source>
</evidence>
<dbReference type="InterPro" id="IPR008881">
    <property type="entry name" value="Trigger_fac_ribosome-bd_bac"/>
</dbReference>
<keyword evidence="7 12" id="KW-0143">Chaperone</keyword>
<evidence type="ECO:0000313" key="18">
    <source>
        <dbReference type="Proteomes" id="UP000065807"/>
    </source>
</evidence>
<dbReference type="InterPro" id="IPR005215">
    <property type="entry name" value="Trig_fac"/>
</dbReference>
<evidence type="ECO:0000313" key="17">
    <source>
        <dbReference type="EMBL" id="BAS27178.1"/>
    </source>
</evidence>
<evidence type="ECO:0000256" key="15">
    <source>
        <dbReference type="SAM" id="MobiDB-lite"/>
    </source>
</evidence>
<keyword evidence="18" id="KW-1185">Reference proteome</keyword>
<keyword evidence="5 12" id="KW-0132">Cell division</keyword>
<keyword evidence="9 12" id="KW-0131">Cell cycle</keyword>
<dbReference type="PROSITE" id="PS50059">
    <property type="entry name" value="FKBP_PPIASE"/>
    <property type="match status" value="1"/>
</dbReference>
<comment type="function">
    <text evidence="10 12">Involved in protein export. Acts as a chaperone by maintaining the newly synthesized protein in an open conformation. Functions as a peptidyl-prolyl cis-trans isomerase.</text>
</comment>
<reference evidence="18" key="2">
    <citation type="journal article" date="2016" name="Int. J. Syst. Evol. Microbiol.">
        <title>Complete genome sequence and cell structure of Limnochorda pilosa, a Gram-negative spore-former within the phylum Firmicutes.</title>
        <authorList>
            <person name="Watanabe M."/>
            <person name="Kojima H."/>
            <person name="Fukui M."/>
        </authorList>
    </citation>
    <scope>NUCLEOTIDE SEQUENCE [LARGE SCALE GENOMIC DNA]</scope>
    <source>
        <strain evidence="18">HC45</strain>
    </source>
</reference>
<evidence type="ECO:0000256" key="1">
    <source>
        <dbReference type="ARBA" id="ARBA00000971"/>
    </source>
</evidence>
<dbReference type="Proteomes" id="UP000065807">
    <property type="component" value="Chromosome"/>
</dbReference>
<protein>
    <recommendedName>
        <fullName evidence="4 12">Trigger factor</fullName>
        <shortName evidence="12">TF</shortName>
        <ecNumber evidence="3 12">5.2.1.8</ecNumber>
    </recommendedName>
    <alternativeName>
        <fullName evidence="11 12">PPIase</fullName>
    </alternativeName>
</protein>
<dbReference type="InterPro" id="IPR046357">
    <property type="entry name" value="PPIase_dom_sf"/>
</dbReference>
<evidence type="ECO:0000256" key="10">
    <source>
        <dbReference type="ARBA" id="ARBA00024849"/>
    </source>
</evidence>
<evidence type="ECO:0000256" key="6">
    <source>
        <dbReference type="ARBA" id="ARBA00023110"/>
    </source>
</evidence>
<gene>
    <name evidence="12" type="primary">tig</name>
    <name evidence="17" type="ORF">LIP_1327</name>
</gene>
<feature type="compositionally biased region" description="Low complexity" evidence="15">
    <location>
        <begin position="443"/>
        <end position="461"/>
    </location>
</feature>
<keyword evidence="8 12" id="KW-0413">Isomerase</keyword>
<dbReference type="RefSeq" id="WP_068135687.1">
    <property type="nucleotide sequence ID" value="NZ_AP014924.1"/>
</dbReference>
<dbReference type="GO" id="GO:0043022">
    <property type="term" value="F:ribosome binding"/>
    <property type="evidence" value="ECO:0007669"/>
    <property type="project" value="TreeGrafter"/>
</dbReference>
<dbReference type="EMBL" id="AP014924">
    <property type="protein sequence ID" value="BAS27178.1"/>
    <property type="molecule type" value="Genomic_DNA"/>
</dbReference>
<sequence length="461" mass="51128">MKTTVERLDRSRVSLQIEVEPERVDEALERAYRKVVRRVNIPGFRKGKVPRRILELRMGREVLYDDAMEELVAAAYAEAVKDAALKPVASPDVDVLEFEPGKTMRLKAEVDVLPEVKLGTYAGLKGTRRLRPVTEERVEAVLQELREMQAELVEAPSEEVRPGDYVLVDYEGALEGRPFSGGAARGVTLVAGSDASGPGFQDQLVGMKRGETRDLTVQFPEEGVRQELAGKSVTFRVTVHEIKEKRLPELDDEFARDVSDKESLEELRADVRARLEKDAADEADHALKDDLVRQVVDVSEVEIPTSMEDHELDHVIQELSEELGRQGVTLEQYLEHQGQSVDQLRESFRPDAARRVKTRLVLEELAEAAGIEVREEEVAQRIDEIVNRSSSPSDAFRRYLEEPQQKESLQASLRLRKTLDHLASLAEVETVEVKDGPAGAGGSEAEAGPGASGGPAEAAAD</sequence>
<reference evidence="18" key="1">
    <citation type="submission" date="2015-07" db="EMBL/GenBank/DDBJ databases">
        <title>Complete genome sequence and phylogenetic analysis of Limnochorda pilosa.</title>
        <authorList>
            <person name="Watanabe M."/>
            <person name="Kojima H."/>
            <person name="Fukui M."/>
        </authorList>
    </citation>
    <scope>NUCLEOTIDE SEQUENCE [LARGE SCALE GENOMIC DNA]</scope>
    <source>
        <strain evidence="18">HC45</strain>
    </source>
</reference>
<dbReference type="EC" id="5.2.1.8" evidence="3 12"/>
<dbReference type="Gene3D" id="3.30.70.1050">
    <property type="entry name" value="Trigger factor ribosome-binding domain"/>
    <property type="match status" value="1"/>
</dbReference>
<dbReference type="Pfam" id="PF00254">
    <property type="entry name" value="FKBP_C"/>
    <property type="match status" value="1"/>
</dbReference>
<dbReference type="InterPro" id="IPR037041">
    <property type="entry name" value="Trigger_fac_C_sf"/>
</dbReference>
<dbReference type="GO" id="GO:0015031">
    <property type="term" value="P:protein transport"/>
    <property type="evidence" value="ECO:0007669"/>
    <property type="project" value="UniProtKB-UniRule"/>
</dbReference>
<dbReference type="PIRSF" id="PIRSF003095">
    <property type="entry name" value="Trigger_factor"/>
    <property type="match status" value="1"/>
</dbReference>
<dbReference type="Pfam" id="PF05697">
    <property type="entry name" value="Trigger_N"/>
    <property type="match status" value="1"/>
</dbReference>
<dbReference type="GO" id="GO:0005737">
    <property type="term" value="C:cytoplasm"/>
    <property type="evidence" value="ECO:0007669"/>
    <property type="project" value="UniProtKB-SubCell"/>
</dbReference>
<dbReference type="PANTHER" id="PTHR30560:SF3">
    <property type="entry name" value="TRIGGER FACTOR-LIKE PROTEIN TIG, CHLOROPLASTIC"/>
    <property type="match status" value="1"/>
</dbReference>
<evidence type="ECO:0000256" key="14">
    <source>
        <dbReference type="RuleBase" id="RU003914"/>
    </source>
</evidence>
<dbReference type="GO" id="GO:0051301">
    <property type="term" value="P:cell division"/>
    <property type="evidence" value="ECO:0007669"/>
    <property type="project" value="UniProtKB-KW"/>
</dbReference>
<dbReference type="InterPro" id="IPR008880">
    <property type="entry name" value="Trigger_fac_C"/>
</dbReference>
<keyword evidence="12" id="KW-0963">Cytoplasm</keyword>
<comment type="similarity">
    <text evidence="2 12 14">Belongs to the FKBP-type PPIase family. Tig subfamily.</text>
</comment>
<dbReference type="InterPro" id="IPR027304">
    <property type="entry name" value="Trigger_fact/SurA_dom_sf"/>
</dbReference>
<evidence type="ECO:0000256" key="7">
    <source>
        <dbReference type="ARBA" id="ARBA00023186"/>
    </source>
</evidence>
<dbReference type="PATRIC" id="fig|1555112.3.peg.1367"/>
<proteinExistence type="inferred from homology"/>
<comment type="catalytic activity">
    <reaction evidence="1 12 13">
        <text>[protein]-peptidylproline (omega=180) = [protein]-peptidylproline (omega=0)</text>
        <dbReference type="Rhea" id="RHEA:16237"/>
        <dbReference type="Rhea" id="RHEA-COMP:10747"/>
        <dbReference type="Rhea" id="RHEA-COMP:10748"/>
        <dbReference type="ChEBI" id="CHEBI:83833"/>
        <dbReference type="ChEBI" id="CHEBI:83834"/>
        <dbReference type="EC" id="5.2.1.8"/>
    </reaction>
</comment>
<dbReference type="KEGG" id="lpil:LIP_1327"/>
<dbReference type="SUPFAM" id="SSF54534">
    <property type="entry name" value="FKBP-like"/>
    <property type="match status" value="1"/>
</dbReference>
<evidence type="ECO:0000256" key="11">
    <source>
        <dbReference type="ARBA" id="ARBA00029986"/>
    </source>
</evidence>
<dbReference type="Pfam" id="PF05698">
    <property type="entry name" value="Trigger_C"/>
    <property type="match status" value="1"/>
</dbReference>
<dbReference type="AlphaFoldDB" id="A0A0K2SJA7"/>
<dbReference type="InterPro" id="IPR001179">
    <property type="entry name" value="PPIase_FKBP_dom"/>
</dbReference>
<dbReference type="GO" id="GO:0003755">
    <property type="term" value="F:peptidyl-prolyl cis-trans isomerase activity"/>
    <property type="evidence" value="ECO:0007669"/>
    <property type="project" value="UniProtKB-UniRule"/>
</dbReference>
<dbReference type="SUPFAM" id="SSF109998">
    <property type="entry name" value="Triger factor/SurA peptide-binding domain-like"/>
    <property type="match status" value="1"/>
</dbReference>
<dbReference type="Gene3D" id="3.10.50.40">
    <property type="match status" value="1"/>
</dbReference>
<evidence type="ECO:0000256" key="9">
    <source>
        <dbReference type="ARBA" id="ARBA00023306"/>
    </source>
</evidence>
<evidence type="ECO:0000256" key="2">
    <source>
        <dbReference type="ARBA" id="ARBA00005464"/>
    </source>
</evidence>
<dbReference type="GO" id="GO:0044183">
    <property type="term" value="F:protein folding chaperone"/>
    <property type="evidence" value="ECO:0007669"/>
    <property type="project" value="TreeGrafter"/>
</dbReference>
<evidence type="ECO:0000256" key="3">
    <source>
        <dbReference type="ARBA" id="ARBA00013194"/>
    </source>
</evidence>
<organism evidence="17 18">
    <name type="scientific">Limnochorda pilosa</name>
    <dbReference type="NCBI Taxonomy" id="1555112"/>
    <lineage>
        <taxon>Bacteria</taxon>
        <taxon>Bacillati</taxon>
        <taxon>Bacillota</taxon>
        <taxon>Limnochordia</taxon>
        <taxon>Limnochordales</taxon>
        <taxon>Limnochordaceae</taxon>
        <taxon>Limnochorda</taxon>
    </lineage>
</organism>
<dbReference type="Gene3D" id="1.10.3120.10">
    <property type="entry name" value="Trigger factor, C-terminal domain"/>
    <property type="match status" value="1"/>
</dbReference>
<accession>A0A0K2SJA7</accession>
<evidence type="ECO:0000256" key="13">
    <source>
        <dbReference type="PROSITE-ProRule" id="PRU00277"/>
    </source>
</evidence>
<dbReference type="GO" id="GO:0051083">
    <property type="term" value="P:'de novo' cotranslational protein folding"/>
    <property type="evidence" value="ECO:0007669"/>
    <property type="project" value="TreeGrafter"/>
</dbReference>
<dbReference type="SUPFAM" id="SSF102735">
    <property type="entry name" value="Trigger factor ribosome-binding domain"/>
    <property type="match status" value="1"/>
</dbReference>
<dbReference type="InterPro" id="IPR036611">
    <property type="entry name" value="Trigger_fac_ribosome-bd_sf"/>
</dbReference>
<dbReference type="PANTHER" id="PTHR30560">
    <property type="entry name" value="TRIGGER FACTOR CHAPERONE AND PEPTIDYL-PROLYL CIS/TRANS ISOMERASE"/>
    <property type="match status" value="1"/>
</dbReference>
<dbReference type="OrthoDB" id="9767721at2"/>
<name>A0A0K2SJA7_LIMPI</name>
<evidence type="ECO:0000256" key="12">
    <source>
        <dbReference type="HAMAP-Rule" id="MF_00303"/>
    </source>
</evidence>
<feature type="region of interest" description="Disordered" evidence="15">
    <location>
        <begin position="430"/>
        <end position="461"/>
    </location>
</feature>
<keyword evidence="6 12" id="KW-0697">Rotamase</keyword>
<dbReference type="NCBIfam" id="TIGR00115">
    <property type="entry name" value="tig"/>
    <property type="match status" value="1"/>
</dbReference>
<comment type="domain">
    <text evidence="12">Consists of 3 domains; the N-terminus binds the ribosome, the middle domain has PPIase activity, while the C-terminus has intrinsic chaperone activity on its own.</text>
</comment>